<name>A0A420VSI6_9SPHI</name>
<gene>
    <name evidence="1" type="ORF">D7322_23640</name>
</gene>
<dbReference type="AlphaFoldDB" id="A0A420VSI6"/>
<sequence>MANQFLIKETMAAMRGLSACEIMALQSGCCAGIELLGYYEKGDTPAPIIYHLAPTTPDPGPDDGGSVIAVGSIKLIHNFVGDVDVKYFGAIPNADNTTLINQVLIQFDTVVLSADYKVNPVGKTDAGYTGGVKPRTGNTLKFLHGCKLYIDPNDSESYSILTLNSVNDVKIIDALVYGDVENHIGSSGEWGHGITVYGCENILLVNPQAHYCWGDGLTIASSSTHHNKNVRITGGTEAHFNRRNGVSIISCERLYIDEIIANYNGTIRGTLPMYGVDIEPNANGRDHIDCVIDSIKTWGNNEGGLEIIPAYMQHINYNAQGVFKCSIGSYVSNFDGANTQGRGSLRIAYADKAVAGIVETQRVNGYIDIENVTINDAVQRSVNFTRVADTGLSIKLGNVSINNPYTKQDNLSSRELRNAVCFITQNIQTTYGFININNLVVNDYNNNLVVGVYFRAIEDIVNVYQKVNIQRYNHIGEWSDPVEAPAYGSTGDSVIISMATPFYKKISGNYVMNNYAVVDKMVFEVSGNNSITLPNLSVVTNKRITVMANVNIDHVININGRSDTQLINVRPVKGQTVQLFGRGVLELEIKDGQWNIVKSVGEYQNAICKIKGDTISRPSSLDNTMYGFQYYDTTLKKFVYWTGTAWQN</sequence>
<evidence type="ECO:0000313" key="2">
    <source>
        <dbReference type="Proteomes" id="UP000282423"/>
    </source>
</evidence>
<reference evidence="1 2" key="1">
    <citation type="submission" date="2018-10" db="EMBL/GenBank/DDBJ databases">
        <title>Sphingobacterium sp. M05W1-28.</title>
        <authorList>
            <person name="Cai H."/>
        </authorList>
    </citation>
    <scope>NUCLEOTIDE SEQUENCE [LARGE SCALE GENOMIC DNA]</scope>
    <source>
        <strain evidence="1 2">M05W1-28</strain>
    </source>
</reference>
<evidence type="ECO:0000313" key="1">
    <source>
        <dbReference type="EMBL" id="RKO69227.1"/>
    </source>
</evidence>
<accession>A0A420VSI6</accession>
<dbReference type="RefSeq" id="WP_121126661.1">
    <property type="nucleotide sequence ID" value="NZ_RBWS01000022.1"/>
</dbReference>
<dbReference type="Proteomes" id="UP000282423">
    <property type="component" value="Unassembled WGS sequence"/>
</dbReference>
<protein>
    <recommendedName>
        <fullName evidence="3">Right-handed parallel beta-helix repeat-containing protein</fullName>
    </recommendedName>
</protein>
<comment type="caution">
    <text evidence="1">The sequence shown here is derived from an EMBL/GenBank/DDBJ whole genome shotgun (WGS) entry which is preliminary data.</text>
</comment>
<organism evidence="1 2">
    <name type="scientific">Sphingobacterium puteale</name>
    <dbReference type="NCBI Taxonomy" id="2420510"/>
    <lineage>
        <taxon>Bacteria</taxon>
        <taxon>Pseudomonadati</taxon>
        <taxon>Bacteroidota</taxon>
        <taxon>Sphingobacteriia</taxon>
        <taxon>Sphingobacteriales</taxon>
        <taxon>Sphingobacteriaceae</taxon>
        <taxon>Sphingobacterium</taxon>
    </lineage>
</organism>
<keyword evidence="2" id="KW-1185">Reference proteome</keyword>
<proteinExistence type="predicted"/>
<evidence type="ECO:0008006" key="3">
    <source>
        <dbReference type="Google" id="ProtNLM"/>
    </source>
</evidence>
<dbReference type="OrthoDB" id="253409at2"/>
<dbReference type="EMBL" id="RBWS01000022">
    <property type="protein sequence ID" value="RKO69227.1"/>
    <property type="molecule type" value="Genomic_DNA"/>
</dbReference>